<evidence type="ECO:0000313" key="1">
    <source>
        <dbReference type="EMBL" id="MPC78890.1"/>
    </source>
</evidence>
<proteinExistence type="predicted"/>
<keyword evidence="2" id="KW-1185">Reference proteome</keyword>
<dbReference type="EMBL" id="VSRR010049627">
    <property type="protein sequence ID" value="MPC78890.1"/>
    <property type="molecule type" value="Genomic_DNA"/>
</dbReference>
<dbReference type="Proteomes" id="UP000324222">
    <property type="component" value="Unassembled WGS sequence"/>
</dbReference>
<organism evidence="1 2">
    <name type="scientific">Portunus trituberculatus</name>
    <name type="common">Swimming crab</name>
    <name type="synonym">Neptunus trituberculatus</name>
    <dbReference type="NCBI Taxonomy" id="210409"/>
    <lineage>
        <taxon>Eukaryota</taxon>
        <taxon>Metazoa</taxon>
        <taxon>Ecdysozoa</taxon>
        <taxon>Arthropoda</taxon>
        <taxon>Crustacea</taxon>
        <taxon>Multicrustacea</taxon>
        <taxon>Malacostraca</taxon>
        <taxon>Eumalacostraca</taxon>
        <taxon>Eucarida</taxon>
        <taxon>Decapoda</taxon>
        <taxon>Pleocyemata</taxon>
        <taxon>Brachyura</taxon>
        <taxon>Eubrachyura</taxon>
        <taxon>Portunoidea</taxon>
        <taxon>Portunidae</taxon>
        <taxon>Portuninae</taxon>
        <taxon>Portunus</taxon>
    </lineage>
</organism>
<comment type="caution">
    <text evidence="1">The sequence shown here is derived from an EMBL/GenBank/DDBJ whole genome shotgun (WGS) entry which is preliminary data.</text>
</comment>
<reference evidence="1 2" key="1">
    <citation type="submission" date="2019-05" db="EMBL/GenBank/DDBJ databases">
        <title>Another draft genome of Portunus trituberculatus and its Hox gene families provides insights of decapod evolution.</title>
        <authorList>
            <person name="Jeong J.-H."/>
            <person name="Song I."/>
            <person name="Kim S."/>
            <person name="Choi T."/>
            <person name="Kim D."/>
            <person name="Ryu S."/>
            <person name="Kim W."/>
        </authorList>
    </citation>
    <scope>NUCLEOTIDE SEQUENCE [LARGE SCALE GENOMIC DNA]</scope>
    <source>
        <tissue evidence="1">Muscle</tissue>
    </source>
</reference>
<evidence type="ECO:0000313" key="2">
    <source>
        <dbReference type="Proteomes" id="UP000324222"/>
    </source>
</evidence>
<protein>
    <submittedName>
        <fullName evidence="1">Uncharacterized protein</fullName>
    </submittedName>
</protein>
<sequence>MSCDEAHLAYEHVAFVPLAGSGFKTEFLQSLQEVRQIPSPRWFVAYYRNGRGNFSHASRYLSKEIGTIPEGNLKKYGKGVLVRAKEITRGCCNISHAFLTACLRLLRLIPPLIIAKVVFTVKIFPEQEILAMCPSSVQKVRSRQGPRYRLEQDILQLANSQFISLGSAHRELLYRQKDSTGVTSYASLAVSSSAESAGPNTTPPVQGVLLRDAFLLHMTPF</sequence>
<name>A0A5B7I2V8_PORTR</name>
<accession>A0A5B7I2V8</accession>
<dbReference type="AlphaFoldDB" id="A0A5B7I2V8"/>
<gene>
    <name evidence="1" type="ORF">E2C01_073392</name>
</gene>